<evidence type="ECO:0000313" key="1">
    <source>
        <dbReference type="EMBL" id="SHH89097.1"/>
    </source>
</evidence>
<protein>
    <recommendedName>
        <fullName evidence="3">DUF2268 domain-containing protein</fullName>
    </recommendedName>
</protein>
<dbReference type="InterPro" id="IPR043754">
    <property type="entry name" value="DUF5700"/>
</dbReference>
<dbReference type="AlphaFoldDB" id="A0A1M5WNL8"/>
<name>A0A1M5WNL8_9FIRM</name>
<dbReference type="Pfam" id="PF18958">
    <property type="entry name" value="DUF5700"/>
    <property type="match status" value="1"/>
</dbReference>
<organism evidence="1 2">
    <name type="scientific">Sporanaerobacter acetigenes DSM 13106</name>
    <dbReference type="NCBI Taxonomy" id="1123281"/>
    <lineage>
        <taxon>Bacteria</taxon>
        <taxon>Bacillati</taxon>
        <taxon>Bacillota</taxon>
        <taxon>Tissierellia</taxon>
        <taxon>Tissierellales</taxon>
        <taxon>Sporanaerobacteraceae</taxon>
        <taxon>Sporanaerobacter</taxon>
    </lineage>
</organism>
<dbReference type="STRING" id="1123281.SAMN02745180_01326"/>
<sequence length="312" mass="36843">MEIFVDGVEYILNILEDDKFDDKKLKKYLSSKEGKLFLKHEKELRRKTNSLTIEEELRKVVEDENYKDPYEFYILKDNIEEVKKNLQFIKKNEDIIFENVLKQIYKYIPESIKVDPNIVLYAGGVDGGFAIFTKNVYINFIKYIGNIDEFEKILAHEFYHARQIPIGKKVSLILKMSFYSKKALYDTLGRLLEEGIASLVEHGTDFVRDDPVGTLTHREILFYKEHFNILNRALLSIKNGKPDYNLIYKINVYVLGYIISKTIYEREGTSILNKWTVDFDYKIPIKKYIEICEIEGKPSEFDIDVENWIMSM</sequence>
<proteinExistence type="predicted"/>
<gene>
    <name evidence="1" type="ORF">SAMN02745180_01326</name>
</gene>
<dbReference type="RefSeq" id="WP_072744004.1">
    <property type="nucleotide sequence ID" value="NZ_FQXR01000005.1"/>
</dbReference>
<evidence type="ECO:0008006" key="3">
    <source>
        <dbReference type="Google" id="ProtNLM"/>
    </source>
</evidence>
<reference evidence="1 2" key="1">
    <citation type="submission" date="2016-11" db="EMBL/GenBank/DDBJ databases">
        <authorList>
            <person name="Jaros S."/>
            <person name="Januszkiewicz K."/>
            <person name="Wedrychowicz H."/>
        </authorList>
    </citation>
    <scope>NUCLEOTIDE SEQUENCE [LARGE SCALE GENOMIC DNA]</scope>
    <source>
        <strain evidence="1 2">DSM 13106</strain>
    </source>
</reference>
<keyword evidence="2" id="KW-1185">Reference proteome</keyword>
<accession>A0A1M5WNL8</accession>
<dbReference type="EMBL" id="FQXR01000005">
    <property type="protein sequence ID" value="SHH89097.1"/>
    <property type="molecule type" value="Genomic_DNA"/>
</dbReference>
<dbReference type="OrthoDB" id="1706989at2"/>
<evidence type="ECO:0000313" key="2">
    <source>
        <dbReference type="Proteomes" id="UP000184389"/>
    </source>
</evidence>
<dbReference type="Proteomes" id="UP000184389">
    <property type="component" value="Unassembled WGS sequence"/>
</dbReference>